<reference evidence="1 2" key="1">
    <citation type="submission" date="2023-01" db="EMBL/GenBank/DDBJ databases">
        <title>Analysis of 21 Apiospora genomes using comparative genomics revels a genus with tremendous synthesis potential of carbohydrate active enzymes and secondary metabolites.</title>
        <authorList>
            <person name="Sorensen T."/>
        </authorList>
    </citation>
    <scope>NUCLEOTIDE SEQUENCE [LARGE SCALE GENOMIC DNA]</scope>
    <source>
        <strain evidence="1 2">CBS 83171</strain>
    </source>
</reference>
<comment type="caution">
    <text evidence="1">The sequence shown here is derived from an EMBL/GenBank/DDBJ whole genome shotgun (WGS) entry which is preliminary data.</text>
</comment>
<gene>
    <name evidence="1" type="ORF">PG996_008644</name>
</gene>
<evidence type="ECO:0000313" key="1">
    <source>
        <dbReference type="EMBL" id="KAK8063992.1"/>
    </source>
</evidence>
<keyword evidence="2" id="KW-1185">Reference proteome</keyword>
<name>A0ABR1UYH8_9PEZI</name>
<proteinExistence type="predicted"/>
<dbReference type="Proteomes" id="UP001446871">
    <property type="component" value="Unassembled WGS sequence"/>
</dbReference>
<accession>A0ABR1UYH8</accession>
<protein>
    <submittedName>
        <fullName evidence="1">Uncharacterized protein</fullName>
    </submittedName>
</protein>
<dbReference type="EMBL" id="JAQQWM010000005">
    <property type="protein sequence ID" value="KAK8063992.1"/>
    <property type="molecule type" value="Genomic_DNA"/>
</dbReference>
<sequence>MQNNISFHLEPPLLVQSLSSFSALRMLLLEWSTICGIYGQNTEEEDQPQAGDSQLLVDLLPESIETVVIIGWADSQIHDFGPFRIGCTYGANTERFERALDGLAAAKATGRFPNLRYLGCDIARIPTNLGFHRKHSGYVFDEGGSVRAMFGAAGVQVDYGLAWKCRARPVSWNAGDFEGNEYCPRGEDPNADYYHPVAGSDDDL</sequence>
<evidence type="ECO:0000313" key="2">
    <source>
        <dbReference type="Proteomes" id="UP001446871"/>
    </source>
</evidence>
<organism evidence="1 2">
    <name type="scientific">Apiospora saccharicola</name>
    <dbReference type="NCBI Taxonomy" id="335842"/>
    <lineage>
        <taxon>Eukaryota</taxon>
        <taxon>Fungi</taxon>
        <taxon>Dikarya</taxon>
        <taxon>Ascomycota</taxon>
        <taxon>Pezizomycotina</taxon>
        <taxon>Sordariomycetes</taxon>
        <taxon>Xylariomycetidae</taxon>
        <taxon>Amphisphaeriales</taxon>
        <taxon>Apiosporaceae</taxon>
        <taxon>Apiospora</taxon>
    </lineage>
</organism>